<evidence type="ECO:0000313" key="3">
    <source>
        <dbReference type="Proteomes" id="UP000682202"/>
    </source>
</evidence>
<proteinExistence type="predicted"/>
<gene>
    <name evidence="2" type="ORF">F6B93_21885</name>
</gene>
<dbReference type="RefSeq" id="WP_211696952.1">
    <property type="nucleotide sequence ID" value="NZ_CP046600.1"/>
</dbReference>
<keyword evidence="1" id="KW-0732">Signal</keyword>
<feature type="chain" id="PRO_5037469147" evidence="1">
    <location>
        <begin position="31"/>
        <end position="162"/>
    </location>
</feature>
<accession>A0A975K1S0</accession>
<dbReference type="KEGG" id="mspg:F6B93_21885"/>
<dbReference type="Proteomes" id="UP000682202">
    <property type="component" value="Chromosome"/>
</dbReference>
<reference evidence="2" key="1">
    <citation type="submission" date="2019-12" db="EMBL/GenBank/DDBJ databases">
        <title>Mycobacterium spongiae sp. nov.</title>
        <authorList>
            <person name="Stinear T."/>
        </authorList>
    </citation>
    <scope>NUCLEOTIDE SEQUENCE</scope>
    <source>
        <strain evidence="2">FSD4b-SM</strain>
    </source>
</reference>
<evidence type="ECO:0000313" key="2">
    <source>
        <dbReference type="EMBL" id="QUR69365.1"/>
    </source>
</evidence>
<evidence type="ECO:0000256" key="1">
    <source>
        <dbReference type="SAM" id="SignalP"/>
    </source>
</evidence>
<name>A0A975K1S0_9MYCO</name>
<dbReference type="EMBL" id="CP046600">
    <property type="protein sequence ID" value="QUR69365.1"/>
    <property type="molecule type" value="Genomic_DNA"/>
</dbReference>
<keyword evidence="3" id="KW-1185">Reference proteome</keyword>
<dbReference type="AlphaFoldDB" id="A0A975K1S0"/>
<protein>
    <submittedName>
        <fullName evidence="2">Uncharacterized protein</fullName>
    </submittedName>
</protein>
<feature type="signal peptide" evidence="1">
    <location>
        <begin position="1"/>
        <end position="30"/>
    </location>
</feature>
<sequence>MSSARRRWTAIAALTCAAIGVLLAPATALAEPHNVTYIAKINGIGVPGRATFMVNEKYTSAAPLSATGREFMTTTMLADASKAGLQVRIPPPYSANLHCEISVDGQVAELVDQFVTAVPYSPDPMNGILSCGASPLPQPEYYAKICAWWWCCDLSCPPRESG</sequence>
<organism evidence="2 3">
    <name type="scientific">Mycobacterium spongiae</name>
    <dbReference type="NCBI Taxonomy" id="886343"/>
    <lineage>
        <taxon>Bacteria</taxon>
        <taxon>Bacillati</taxon>
        <taxon>Actinomycetota</taxon>
        <taxon>Actinomycetes</taxon>
        <taxon>Mycobacteriales</taxon>
        <taxon>Mycobacteriaceae</taxon>
        <taxon>Mycobacterium</taxon>
    </lineage>
</organism>